<keyword evidence="1" id="KW-1133">Transmembrane helix</keyword>
<evidence type="ECO:0000256" key="1">
    <source>
        <dbReference type="SAM" id="Phobius"/>
    </source>
</evidence>
<sequence length="125" mass="14284">MKNNILKIEFKKYNLEDMIIEFKKTRKILYDKRDDMISYGGVFIGILFLISGVLYLNPPVKKVADNVIFGEHAVMAAFLMILGILVIVAALKEKIISKTPLASIYTEMKAVETEKDKKDKKNNIE</sequence>
<proteinExistence type="predicted"/>
<protein>
    <submittedName>
        <fullName evidence="2">Uncharacterized protein</fullName>
    </submittedName>
</protein>
<dbReference type="EMBL" id="AP025698">
    <property type="protein sequence ID" value="BDH78752.1"/>
    <property type="molecule type" value="Genomic_DNA"/>
</dbReference>
<organism evidence="2 3">
    <name type="scientific">Methanothermobacter tenebrarum</name>
    <dbReference type="NCBI Taxonomy" id="680118"/>
    <lineage>
        <taxon>Archaea</taxon>
        <taxon>Methanobacteriati</taxon>
        <taxon>Methanobacteriota</taxon>
        <taxon>Methanomada group</taxon>
        <taxon>Methanobacteria</taxon>
        <taxon>Methanobacteriales</taxon>
        <taxon>Methanobacteriaceae</taxon>
        <taxon>Methanothermobacter</taxon>
    </lineage>
</organism>
<feature type="transmembrane region" description="Helical" evidence="1">
    <location>
        <begin position="68"/>
        <end position="91"/>
    </location>
</feature>
<dbReference type="Proteomes" id="UP000831817">
    <property type="component" value="Chromosome"/>
</dbReference>
<feature type="transmembrane region" description="Helical" evidence="1">
    <location>
        <begin position="36"/>
        <end position="56"/>
    </location>
</feature>
<evidence type="ECO:0000313" key="2">
    <source>
        <dbReference type="EMBL" id="BDH78752.1"/>
    </source>
</evidence>
<keyword evidence="1" id="KW-0472">Membrane</keyword>
<evidence type="ECO:0000313" key="3">
    <source>
        <dbReference type="Proteomes" id="UP000831817"/>
    </source>
</evidence>
<reference evidence="2 3" key="1">
    <citation type="submission" date="2022-04" db="EMBL/GenBank/DDBJ databases">
        <title>Complete genome of Methanothermobacter tenebrarum strain RMAS.</title>
        <authorList>
            <person name="Nakamura K."/>
            <person name="Oshima K."/>
            <person name="Hattori M."/>
            <person name="Kamagata Y."/>
            <person name="Takamizawa K."/>
        </authorList>
    </citation>
    <scope>NUCLEOTIDE SEQUENCE [LARGE SCALE GENOMIC DNA]</scope>
    <source>
        <strain evidence="2 3">RMAS</strain>
    </source>
</reference>
<gene>
    <name evidence="2" type="ORF">MTTB_01310</name>
</gene>
<accession>A0ABN6PCW8</accession>
<keyword evidence="1" id="KW-0812">Transmembrane</keyword>
<keyword evidence="3" id="KW-1185">Reference proteome</keyword>
<name>A0ABN6PCW8_9EURY</name>
<dbReference type="RefSeq" id="WP_248564625.1">
    <property type="nucleotide sequence ID" value="NZ_AP025698.1"/>
</dbReference>
<dbReference type="GeneID" id="71964624"/>